<feature type="region of interest" description="Disordered" evidence="1">
    <location>
        <begin position="24"/>
        <end position="47"/>
    </location>
</feature>
<evidence type="ECO:0000313" key="3">
    <source>
        <dbReference type="Proteomes" id="UP000031971"/>
    </source>
</evidence>
<evidence type="ECO:0000256" key="1">
    <source>
        <dbReference type="SAM" id="MobiDB-lite"/>
    </source>
</evidence>
<dbReference type="EMBL" id="JXSL01000027">
    <property type="protein sequence ID" value="KIL98537.1"/>
    <property type="molecule type" value="Genomic_DNA"/>
</dbReference>
<proteinExistence type="predicted"/>
<sequence length="47" mass="5031">MARGRNKAGNLRLKGFCPLSRIGTRHARPVGLGGRSFPETVTGSPPR</sequence>
<accession>A0A0C2UAM5</accession>
<protein>
    <submittedName>
        <fullName evidence="2">Uncharacterized protein</fullName>
    </submittedName>
</protein>
<name>A0A0C2UAM5_PARME</name>
<reference evidence="2 3" key="1">
    <citation type="submission" date="2015-01" db="EMBL/GenBank/DDBJ databases">
        <title>Genome Sequence of Magnetospirillum magnetotacticum Strain MS-1.</title>
        <authorList>
            <person name="Marinov G.K."/>
            <person name="Smalley M.D."/>
            <person name="DeSalvo G."/>
        </authorList>
    </citation>
    <scope>NUCLEOTIDE SEQUENCE [LARGE SCALE GENOMIC DNA]</scope>
    <source>
        <strain evidence="2 3">MS-1</strain>
    </source>
</reference>
<keyword evidence="3" id="KW-1185">Reference proteome</keyword>
<organism evidence="2 3">
    <name type="scientific">Paramagnetospirillum magnetotacticum MS-1</name>
    <dbReference type="NCBI Taxonomy" id="272627"/>
    <lineage>
        <taxon>Bacteria</taxon>
        <taxon>Pseudomonadati</taxon>
        <taxon>Pseudomonadota</taxon>
        <taxon>Alphaproteobacteria</taxon>
        <taxon>Rhodospirillales</taxon>
        <taxon>Magnetospirillaceae</taxon>
        <taxon>Paramagnetospirillum</taxon>
    </lineage>
</organism>
<gene>
    <name evidence="2" type="ORF">CCC_01987</name>
</gene>
<comment type="caution">
    <text evidence="2">The sequence shown here is derived from an EMBL/GenBank/DDBJ whole genome shotgun (WGS) entry which is preliminary data.</text>
</comment>
<dbReference type="Proteomes" id="UP000031971">
    <property type="component" value="Unassembled WGS sequence"/>
</dbReference>
<dbReference type="AlphaFoldDB" id="A0A0C2UAM5"/>
<evidence type="ECO:0000313" key="2">
    <source>
        <dbReference type="EMBL" id="KIL98537.1"/>
    </source>
</evidence>